<comment type="caution">
    <text evidence="1">The sequence shown here is derived from an EMBL/GenBank/DDBJ whole genome shotgun (WGS) entry which is preliminary data.</text>
</comment>
<sequence length="81" mass="9569">MTKTKTFFKANKVHISFSLFSYFEQGFSMRVWNKCIKSNISQVSLKANSCSLIINLKNHLNIYHSSSFISERFRNHLPYQM</sequence>
<keyword evidence="2" id="KW-1185">Reference proteome</keyword>
<reference evidence="1 2" key="1">
    <citation type="journal article" date="2018" name="Sci. Rep.">
        <title>Genomic signatures of local adaptation to the degree of environmental predictability in rotifers.</title>
        <authorList>
            <person name="Franch-Gras L."/>
            <person name="Hahn C."/>
            <person name="Garcia-Roger E.M."/>
            <person name="Carmona M.J."/>
            <person name="Serra M."/>
            <person name="Gomez A."/>
        </authorList>
    </citation>
    <scope>NUCLEOTIDE SEQUENCE [LARGE SCALE GENOMIC DNA]</scope>
    <source>
        <strain evidence="1">HYR1</strain>
    </source>
</reference>
<proteinExistence type="predicted"/>
<dbReference type="EMBL" id="REGN01005137">
    <property type="protein sequence ID" value="RNA14665.1"/>
    <property type="molecule type" value="Genomic_DNA"/>
</dbReference>
<gene>
    <name evidence="1" type="ORF">BpHYR1_013218</name>
</gene>
<name>A0A3M7QUM3_BRAPC</name>
<evidence type="ECO:0000313" key="2">
    <source>
        <dbReference type="Proteomes" id="UP000276133"/>
    </source>
</evidence>
<protein>
    <submittedName>
        <fullName evidence="1">Uncharacterized protein</fullName>
    </submittedName>
</protein>
<accession>A0A3M7QUM3</accession>
<evidence type="ECO:0000313" key="1">
    <source>
        <dbReference type="EMBL" id="RNA14665.1"/>
    </source>
</evidence>
<organism evidence="1 2">
    <name type="scientific">Brachionus plicatilis</name>
    <name type="common">Marine rotifer</name>
    <name type="synonym">Brachionus muelleri</name>
    <dbReference type="NCBI Taxonomy" id="10195"/>
    <lineage>
        <taxon>Eukaryota</taxon>
        <taxon>Metazoa</taxon>
        <taxon>Spiralia</taxon>
        <taxon>Gnathifera</taxon>
        <taxon>Rotifera</taxon>
        <taxon>Eurotatoria</taxon>
        <taxon>Monogononta</taxon>
        <taxon>Pseudotrocha</taxon>
        <taxon>Ploima</taxon>
        <taxon>Brachionidae</taxon>
        <taxon>Brachionus</taxon>
    </lineage>
</organism>
<dbReference type="Proteomes" id="UP000276133">
    <property type="component" value="Unassembled WGS sequence"/>
</dbReference>
<dbReference type="AlphaFoldDB" id="A0A3M7QUM3"/>